<feature type="transmembrane region" description="Helical" evidence="1">
    <location>
        <begin position="141"/>
        <end position="159"/>
    </location>
</feature>
<dbReference type="EMBL" id="FZPH01000015">
    <property type="protein sequence ID" value="SNT63460.1"/>
    <property type="molecule type" value="Genomic_DNA"/>
</dbReference>
<keyword evidence="1" id="KW-0812">Transmembrane</keyword>
<dbReference type="OrthoDB" id="3406023at2"/>
<feature type="transmembrane region" description="Helical" evidence="1">
    <location>
        <begin position="185"/>
        <end position="204"/>
    </location>
</feature>
<keyword evidence="1" id="KW-0472">Membrane</keyword>
<dbReference type="Proteomes" id="UP000198362">
    <property type="component" value="Unassembled WGS sequence"/>
</dbReference>
<protein>
    <submittedName>
        <fullName evidence="2">Uncharacterized protein</fullName>
    </submittedName>
</protein>
<accession>A0A239P8T3</accession>
<organism evidence="2 3">
    <name type="scientific">Asanoa hainanensis</name>
    <dbReference type="NCBI Taxonomy" id="560556"/>
    <lineage>
        <taxon>Bacteria</taxon>
        <taxon>Bacillati</taxon>
        <taxon>Actinomycetota</taxon>
        <taxon>Actinomycetes</taxon>
        <taxon>Micromonosporales</taxon>
        <taxon>Micromonosporaceae</taxon>
        <taxon>Asanoa</taxon>
    </lineage>
</organism>
<feature type="transmembrane region" description="Helical" evidence="1">
    <location>
        <begin position="116"/>
        <end position="135"/>
    </location>
</feature>
<evidence type="ECO:0000313" key="3">
    <source>
        <dbReference type="Proteomes" id="UP000198362"/>
    </source>
</evidence>
<keyword evidence="1" id="KW-1133">Transmembrane helix</keyword>
<dbReference type="RefSeq" id="WP_089254069.1">
    <property type="nucleotide sequence ID" value="NZ_FZPH01000015.1"/>
</dbReference>
<keyword evidence="3" id="KW-1185">Reference proteome</keyword>
<gene>
    <name evidence="2" type="ORF">SAMN05421812_115104</name>
</gene>
<evidence type="ECO:0000256" key="1">
    <source>
        <dbReference type="SAM" id="Phobius"/>
    </source>
</evidence>
<feature type="transmembrane region" description="Helical" evidence="1">
    <location>
        <begin position="210"/>
        <end position="229"/>
    </location>
</feature>
<sequence length="235" mass="25552">MNREKALEARYRQLLWAYPKQYRRDRRAEIVGTLLDTAHTDQRRPTVREAATLAVRGLQTRAGTHDAPAADRGLRGALRLAALLMLAYATAGPLVDSGHIIPRIIADGALRYPYELVQPLVTVIVGCAVVAVAAGRYVWGLLAALGALTFTLAVLRFAISYDSATHDVVFPPFELTRDMAAEEPATWLLAFAALLILLALSLNGLDQPTWLWTLLIGTATLVTAGAVGLHRQAHI</sequence>
<evidence type="ECO:0000313" key="2">
    <source>
        <dbReference type="EMBL" id="SNT63460.1"/>
    </source>
</evidence>
<name>A0A239P8T3_9ACTN</name>
<dbReference type="AlphaFoldDB" id="A0A239P8T3"/>
<reference evidence="2 3" key="1">
    <citation type="submission" date="2017-06" db="EMBL/GenBank/DDBJ databases">
        <authorList>
            <person name="Kim H.J."/>
            <person name="Triplett B.A."/>
        </authorList>
    </citation>
    <scope>NUCLEOTIDE SEQUENCE [LARGE SCALE GENOMIC DNA]</scope>
    <source>
        <strain evidence="2 3">CGMCC 4.5593</strain>
    </source>
</reference>
<feature type="transmembrane region" description="Helical" evidence="1">
    <location>
        <begin position="76"/>
        <end position="95"/>
    </location>
</feature>
<proteinExistence type="predicted"/>